<sequence length="544" mass="60402">MNRFLLQICIRNHSFSTISKPLSGGLLIVSNPSTSSSRGLAKKPEGRNLDKALRILDLINPKPSSVTEKGLNHLRLIQACMQDLSQPGTDQCFPVKRADDDFTFVDSVSTKAIPNLFDGSFNSDVSWANALHKDEGSLSPFLSMQKGLSREADESTLSWALSSCGAAQALFLSIQLHSVAIKTGFYMYIYVGSALISSYVKCGRLGDAYRVFEEMPVKNVVSWTAIIDGFAQDLQVEKCMELYHQMRRFNLKPNDFTFVSLLRACTGCGSLGKGRTAHCQAIHMGLCSFVHVANALISMYSKCGIIKEAFYVFEEMQARDIISWNSLIAGYAQHGLAEPAISLFKEMEQQKIQPDAITFLAVLSSCRHVGLVEQGRLYFNSMLEHGVRPDLDHYSCIVDLLGRAGFLEEAQEFVQKMPIRPNAIIWGSLLSSSRLHGNVWVGIQAAESRLLLEPGCAATHVQLANLYASVGYWDEAARVRKLMKDRGLKTNPGCSWIEIGNEVHIFKAEDRSNTRVMEVLAVMDSLVSHMRSLVYEPVIHEGDQ</sequence>
<dbReference type="Gene3D" id="1.25.40.10">
    <property type="entry name" value="Tetratricopeptide repeat domain"/>
    <property type="match status" value="3"/>
</dbReference>
<dbReference type="NCBIfam" id="TIGR00756">
    <property type="entry name" value="PPR"/>
    <property type="match status" value="5"/>
</dbReference>
<feature type="repeat" description="PPR" evidence="2">
    <location>
        <begin position="355"/>
        <end position="389"/>
    </location>
</feature>
<organism evidence="3 4">
    <name type="scientific">Protea cynaroides</name>
    <dbReference type="NCBI Taxonomy" id="273540"/>
    <lineage>
        <taxon>Eukaryota</taxon>
        <taxon>Viridiplantae</taxon>
        <taxon>Streptophyta</taxon>
        <taxon>Embryophyta</taxon>
        <taxon>Tracheophyta</taxon>
        <taxon>Spermatophyta</taxon>
        <taxon>Magnoliopsida</taxon>
        <taxon>Proteales</taxon>
        <taxon>Proteaceae</taxon>
        <taxon>Protea</taxon>
    </lineage>
</organism>
<dbReference type="InterPro" id="IPR002885">
    <property type="entry name" value="PPR_rpt"/>
</dbReference>
<keyword evidence="4" id="KW-1185">Reference proteome</keyword>
<dbReference type="GO" id="GO:0009451">
    <property type="term" value="P:RNA modification"/>
    <property type="evidence" value="ECO:0007669"/>
    <property type="project" value="InterPro"/>
</dbReference>
<name>A0A9Q0KJG9_9MAGN</name>
<dbReference type="FunFam" id="1.25.40.10:FF:000344">
    <property type="entry name" value="Pentatricopeptide repeat-containing protein"/>
    <property type="match status" value="1"/>
</dbReference>
<reference evidence="3" key="1">
    <citation type="journal article" date="2023" name="Plant J.">
        <title>The genome of the king protea, Protea cynaroides.</title>
        <authorList>
            <person name="Chang J."/>
            <person name="Duong T.A."/>
            <person name="Schoeman C."/>
            <person name="Ma X."/>
            <person name="Roodt D."/>
            <person name="Barker N."/>
            <person name="Li Z."/>
            <person name="Van de Peer Y."/>
            <person name="Mizrachi E."/>
        </authorList>
    </citation>
    <scope>NUCLEOTIDE SEQUENCE</scope>
    <source>
        <tissue evidence="3">Young leaves</tissue>
    </source>
</reference>
<dbReference type="PROSITE" id="PS51375">
    <property type="entry name" value="PPR"/>
    <property type="match status" value="3"/>
</dbReference>
<dbReference type="OrthoDB" id="768257at2759"/>
<dbReference type="Pfam" id="PF13041">
    <property type="entry name" value="PPR_2"/>
    <property type="match status" value="2"/>
</dbReference>
<evidence type="ECO:0000256" key="1">
    <source>
        <dbReference type="ARBA" id="ARBA00022737"/>
    </source>
</evidence>
<protein>
    <recommendedName>
        <fullName evidence="5">Pentatricopeptide repeat-containing protein</fullName>
    </recommendedName>
</protein>
<dbReference type="PANTHER" id="PTHR47926">
    <property type="entry name" value="PENTATRICOPEPTIDE REPEAT-CONTAINING PROTEIN"/>
    <property type="match status" value="1"/>
</dbReference>
<evidence type="ECO:0000256" key="2">
    <source>
        <dbReference type="PROSITE-ProRule" id="PRU00708"/>
    </source>
</evidence>
<keyword evidence="1" id="KW-0677">Repeat</keyword>
<dbReference type="Pfam" id="PF01535">
    <property type="entry name" value="PPR"/>
    <property type="match status" value="1"/>
</dbReference>
<feature type="repeat" description="PPR" evidence="2">
    <location>
        <begin position="320"/>
        <end position="354"/>
    </location>
</feature>
<dbReference type="FunFam" id="1.25.40.10:FF:000378">
    <property type="entry name" value="Pentatricopeptide repeat-containing protein mitochondrial"/>
    <property type="match status" value="1"/>
</dbReference>
<dbReference type="PANTHER" id="PTHR47926:SF438">
    <property type="entry name" value="PENTATRICOPEPTIDE REPEAT-CONTAINING PROTEIN"/>
    <property type="match status" value="1"/>
</dbReference>
<accession>A0A9Q0KJG9</accession>
<evidence type="ECO:0008006" key="5">
    <source>
        <dbReference type="Google" id="ProtNLM"/>
    </source>
</evidence>
<evidence type="ECO:0000313" key="3">
    <source>
        <dbReference type="EMBL" id="KAJ4971636.1"/>
    </source>
</evidence>
<dbReference type="AlphaFoldDB" id="A0A9Q0KJG9"/>
<dbReference type="InterPro" id="IPR011990">
    <property type="entry name" value="TPR-like_helical_dom_sf"/>
</dbReference>
<comment type="caution">
    <text evidence="3">The sequence shown here is derived from an EMBL/GenBank/DDBJ whole genome shotgun (WGS) entry which is preliminary data.</text>
</comment>
<dbReference type="InterPro" id="IPR046960">
    <property type="entry name" value="PPR_At4g14850-like_plant"/>
</dbReference>
<evidence type="ECO:0000313" key="4">
    <source>
        <dbReference type="Proteomes" id="UP001141806"/>
    </source>
</evidence>
<proteinExistence type="predicted"/>
<feature type="repeat" description="PPR" evidence="2">
    <location>
        <begin position="219"/>
        <end position="253"/>
    </location>
</feature>
<dbReference type="InterPro" id="IPR046848">
    <property type="entry name" value="E_motif"/>
</dbReference>
<dbReference type="EMBL" id="JAMYWD010000005">
    <property type="protein sequence ID" value="KAJ4971636.1"/>
    <property type="molecule type" value="Genomic_DNA"/>
</dbReference>
<dbReference type="Pfam" id="PF20431">
    <property type="entry name" value="E_motif"/>
    <property type="match status" value="1"/>
</dbReference>
<gene>
    <name evidence="3" type="ORF">NE237_004735</name>
</gene>
<dbReference type="GO" id="GO:0003723">
    <property type="term" value="F:RNA binding"/>
    <property type="evidence" value="ECO:0007669"/>
    <property type="project" value="InterPro"/>
</dbReference>
<dbReference type="Proteomes" id="UP001141806">
    <property type="component" value="Unassembled WGS sequence"/>
</dbReference>